<proteinExistence type="predicted"/>
<evidence type="ECO:0000313" key="4">
    <source>
        <dbReference type="Proteomes" id="UP000829685"/>
    </source>
</evidence>
<protein>
    <recommendedName>
        <fullName evidence="2">Heterokaryon incompatibility domain-containing protein</fullName>
    </recommendedName>
</protein>
<feature type="domain" description="Heterokaryon incompatibility" evidence="2">
    <location>
        <begin position="114"/>
        <end position="256"/>
    </location>
</feature>
<feature type="compositionally biased region" description="Low complexity" evidence="1">
    <location>
        <begin position="1020"/>
        <end position="1031"/>
    </location>
</feature>
<feature type="region of interest" description="Disordered" evidence="1">
    <location>
        <begin position="997"/>
        <end position="1037"/>
    </location>
</feature>
<feature type="region of interest" description="Disordered" evidence="1">
    <location>
        <begin position="843"/>
        <end position="866"/>
    </location>
</feature>
<sequence>MSLADKKMPPDRPAGLPGDLSVLVGNKSYSIIPSDIHPQSTRDARSKVMGYDDRNMQMTDDFKYQQLSSGKWIRLLRLKPGFYENTTIECELIDVEYTEKYELPVLGQDSQQNYEALSWCWGTGNRDRALLITRGENIYKMKVTRELALALKYLRHKNRNRLLWIDAICIDQENTQERNHQVQMMSLIYTKASGVCVWLGEDDDDSNLAIQFVKEDILNFENFDAVCSNKKNADKWRALLMLMQRPWFSRRWVVQEIALAQKATIYCGPDIIAWDDFAVAVELFVEVETATHRLSEVIQKDERFYHVPGWFEYVSQLGASLLVSATGKIFRRYKPRKYTADQRGLQSLEYLVSSLFTFEASEPRDVIYSLLAIARDTTPLADVRSALDRSDDEARLTKILSTFIVQKPYSVDYDLPYSEVCANFVQFCVERTRATDPSRALDIICRPWAIALDPKKEKKRRRTKGRSTAPLCAQRSSFHIIKKSAVNDRELVPHSPNDIRRSDSASEDPVSEGPSGDATFPPNTSEKASNRGHSVKLSPGDVEDGIDGNSQYEKTKTEPARTKAEAPVWEKKDLKLENLDRLPREKDNRENKQYWKEAIEKAIRHHGLQGDESEKCGVRKEILKHFPFPIPEPDVNSEQPPDIALPSWIGTLDRAPYALFRNPGIANVKKMGRRHADPLVGLPEDGQRNYTAAQTKSPDFTKLKFRKRKDHFSLFAKGFILGRVDKVGPPSQNGAVPQGWFKKELGGWEAVLEEDGHNKEPPEAFWRTLVADRGNDNRNPPYYYARACAESVAKGGLLGGAVSTTELIHNERNSIIAEYCRRVQAVIWNRKLVKIVLEGNVVDDNDNNDNNEKDSDNEDKDKDKEALGLVPDSVEKGDLVCILYGCTVPVVLRQSPKKLPQDLEDEKFQDLGEYLRKQARNLEQVRLRRARYAELSKSKWKEDEMEEIRTLTESTRDEMRRWAEEERADKKRKEDSKKLMAEAVKKSIEAVENIRKTNDGPTVDGQVNGKAERHSSYVETSRTPRPSVSVSDRSRTMEINPSLRDQRAQQAEKDDPYFWYQLKGECYVHGMMDGAALKEQFYESLPEHVFEIR</sequence>
<dbReference type="Pfam" id="PF06985">
    <property type="entry name" value="HET"/>
    <property type="match status" value="1"/>
</dbReference>
<evidence type="ECO:0000256" key="1">
    <source>
        <dbReference type="SAM" id="MobiDB-lite"/>
    </source>
</evidence>
<evidence type="ECO:0000259" key="2">
    <source>
        <dbReference type="Pfam" id="PF06985"/>
    </source>
</evidence>
<comment type="caution">
    <text evidence="3">The sequence shown here is derived from an EMBL/GenBank/DDBJ whole genome shotgun (WGS) entry which is preliminary data.</text>
</comment>
<feature type="compositionally biased region" description="Basic and acidic residues" evidence="1">
    <location>
        <begin position="553"/>
        <end position="566"/>
    </location>
</feature>
<accession>A0A9P9WPF8</accession>
<organism evidence="3 4">
    <name type="scientific">Neoarthrinium moseri</name>
    <dbReference type="NCBI Taxonomy" id="1658444"/>
    <lineage>
        <taxon>Eukaryota</taxon>
        <taxon>Fungi</taxon>
        <taxon>Dikarya</taxon>
        <taxon>Ascomycota</taxon>
        <taxon>Pezizomycotina</taxon>
        <taxon>Sordariomycetes</taxon>
        <taxon>Xylariomycetidae</taxon>
        <taxon>Amphisphaeriales</taxon>
        <taxon>Apiosporaceae</taxon>
        <taxon>Neoarthrinium</taxon>
    </lineage>
</organism>
<dbReference type="EMBL" id="JAFIMR010000011">
    <property type="protein sequence ID" value="KAI1872642.1"/>
    <property type="molecule type" value="Genomic_DNA"/>
</dbReference>
<evidence type="ECO:0000313" key="3">
    <source>
        <dbReference type="EMBL" id="KAI1872642.1"/>
    </source>
</evidence>
<feature type="compositionally biased region" description="Basic and acidic residues" evidence="1">
    <location>
        <begin position="850"/>
        <end position="866"/>
    </location>
</feature>
<feature type="region of interest" description="Disordered" evidence="1">
    <location>
        <begin position="485"/>
        <end position="566"/>
    </location>
</feature>
<dbReference type="PANTHER" id="PTHR24148">
    <property type="entry name" value="ANKYRIN REPEAT DOMAIN-CONTAINING PROTEIN 39 HOMOLOG-RELATED"/>
    <property type="match status" value="1"/>
</dbReference>
<dbReference type="AlphaFoldDB" id="A0A9P9WPF8"/>
<dbReference type="InterPro" id="IPR052895">
    <property type="entry name" value="HetReg/Transcr_Mod"/>
</dbReference>
<keyword evidence="4" id="KW-1185">Reference proteome</keyword>
<dbReference type="PANTHER" id="PTHR24148:SF64">
    <property type="entry name" value="HETEROKARYON INCOMPATIBILITY DOMAIN-CONTAINING PROTEIN"/>
    <property type="match status" value="1"/>
</dbReference>
<dbReference type="InterPro" id="IPR010730">
    <property type="entry name" value="HET"/>
</dbReference>
<gene>
    <name evidence="3" type="ORF">JX265_005522</name>
</gene>
<dbReference type="Proteomes" id="UP000829685">
    <property type="component" value="Unassembled WGS sequence"/>
</dbReference>
<feature type="compositionally biased region" description="Basic and acidic residues" evidence="1">
    <location>
        <begin position="485"/>
        <end position="504"/>
    </location>
</feature>
<reference evidence="3" key="1">
    <citation type="submission" date="2021-03" db="EMBL/GenBank/DDBJ databases">
        <title>Revisited historic fungal species revealed as producer of novel bioactive compounds through whole genome sequencing and comparative genomics.</title>
        <authorList>
            <person name="Vignolle G.A."/>
            <person name="Hochenegger N."/>
            <person name="Mach R.L."/>
            <person name="Mach-Aigner A.R."/>
            <person name="Javad Rahimi M."/>
            <person name="Salim K.A."/>
            <person name="Chan C.M."/>
            <person name="Lim L.B.L."/>
            <person name="Cai F."/>
            <person name="Druzhinina I.S."/>
            <person name="U'Ren J.M."/>
            <person name="Derntl C."/>
        </authorList>
    </citation>
    <scope>NUCLEOTIDE SEQUENCE</scope>
    <source>
        <strain evidence="3">TUCIM 5799</strain>
    </source>
</reference>
<name>A0A9P9WPF8_9PEZI</name>